<comment type="similarity">
    <text evidence="3">Belongs to the threonine synthase family.</text>
</comment>
<evidence type="ECO:0000313" key="12">
    <source>
        <dbReference type="EMBL" id="KAK6540329.1"/>
    </source>
</evidence>
<proteinExistence type="inferred from homology"/>
<organism evidence="12 13">
    <name type="scientific">Orbilia ellipsospora</name>
    <dbReference type="NCBI Taxonomy" id="2528407"/>
    <lineage>
        <taxon>Eukaryota</taxon>
        <taxon>Fungi</taxon>
        <taxon>Dikarya</taxon>
        <taxon>Ascomycota</taxon>
        <taxon>Pezizomycotina</taxon>
        <taxon>Orbiliomycetes</taxon>
        <taxon>Orbiliales</taxon>
        <taxon>Orbiliaceae</taxon>
        <taxon>Orbilia</taxon>
    </lineage>
</organism>
<dbReference type="GO" id="GO:0009088">
    <property type="term" value="P:threonine biosynthetic process"/>
    <property type="evidence" value="ECO:0007669"/>
    <property type="project" value="UniProtKB-KW"/>
</dbReference>
<name>A0AAV9XGS1_9PEZI</name>
<dbReference type="EMBL" id="JAVHJO010000005">
    <property type="protein sequence ID" value="KAK6540329.1"/>
    <property type="molecule type" value="Genomic_DNA"/>
</dbReference>
<dbReference type="GO" id="GO:0030170">
    <property type="term" value="F:pyridoxal phosphate binding"/>
    <property type="evidence" value="ECO:0007669"/>
    <property type="project" value="InterPro"/>
</dbReference>
<keyword evidence="7 9" id="KW-0663">Pyridoxal phosphate</keyword>
<evidence type="ECO:0000256" key="4">
    <source>
        <dbReference type="ARBA" id="ARBA00013028"/>
    </source>
</evidence>
<accession>A0AAV9XGS1</accession>
<evidence type="ECO:0000256" key="1">
    <source>
        <dbReference type="ARBA" id="ARBA00001933"/>
    </source>
</evidence>
<comment type="pathway">
    <text evidence="2">Amino-acid biosynthesis; L-threonine biosynthesis; L-threonine from L-aspartate: step 5/5.</text>
</comment>
<dbReference type="InterPro" id="IPR000634">
    <property type="entry name" value="Ser/Thr_deHydtase_PyrdxlP-BS"/>
</dbReference>
<gene>
    <name evidence="12" type="primary">THR4</name>
    <name evidence="12" type="ORF">TWF694_009133</name>
</gene>
<protein>
    <recommendedName>
        <fullName evidence="4">threonine synthase</fullName>
        <ecNumber evidence="4">4.2.3.1</ecNumber>
    </recommendedName>
</protein>
<dbReference type="Gene3D" id="3.90.1380.10">
    <property type="entry name" value="Threonine synthase, N-terminal domain"/>
    <property type="match status" value="1"/>
</dbReference>
<evidence type="ECO:0000256" key="9">
    <source>
        <dbReference type="PIRSR" id="PIRSR604450-51"/>
    </source>
</evidence>
<evidence type="ECO:0000256" key="2">
    <source>
        <dbReference type="ARBA" id="ARBA00004979"/>
    </source>
</evidence>
<dbReference type="InterPro" id="IPR051166">
    <property type="entry name" value="Threonine_Synthase"/>
</dbReference>
<dbReference type="InterPro" id="IPR036052">
    <property type="entry name" value="TrpB-like_PALP_sf"/>
</dbReference>
<dbReference type="InterPro" id="IPR004450">
    <property type="entry name" value="Thr_synthase-like"/>
</dbReference>
<dbReference type="EC" id="4.2.3.1" evidence="4"/>
<dbReference type="PROSITE" id="PS00165">
    <property type="entry name" value="DEHYDRATASE_SER_THR"/>
    <property type="match status" value="1"/>
</dbReference>
<dbReference type="CDD" id="cd01560">
    <property type="entry name" value="Thr-synth_2"/>
    <property type="match status" value="1"/>
</dbReference>
<evidence type="ECO:0000256" key="8">
    <source>
        <dbReference type="ARBA" id="ARBA00023239"/>
    </source>
</evidence>
<evidence type="ECO:0000313" key="13">
    <source>
        <dbReference type="Proteomes" id="UP001365542"/>
    </source>
</evidence>
<dbReference type="PANTHER" id="PTHR42690:SF1">
    <property type="entry name" value="THREONINE SYNTHASE-LIKE 2"/>
    <property type="match status" value="1"/>
</dbReference>
<dbReference type="Pfam" id="PF00291">
    <property type="entry name" value="PALP"/>
    <property type="match status" value="1"/>
</dbReference>
<keyword evidence="6" id="KW-0791">Threonine biosynthesis</keyword>
<keyword evidence="5" id="KW-0028">Amino-acid biosynthesis</keyword>
<dbReference type="Gene3D" id="3.40.50.1100">
    <property type="match status" value="2"/>
</dbReference>
<dbReference type="Pfam" id="PF24857">
    <property type="entry name" value="THR4_C"/>
    <property type="match status" value="1"/>
</dbReference>
<evidence type="ECO:0000256" key="7">
    <source>
        <dbReference type="ARBA" id="ARBA00022898"/>
    </source>
</evidence>
<evidence type="ECO:0000256" key="3">
    <source>
        <dbReference type="ARBA" id="ARBA00005517"/>
    </source>
</evidence>
<dbReference type="GO" id="GO:0004795">
    <property type="term" value="F:threonine synthase activity"/>
    <property type="evidence" value="ECO:0007669"/>
    <property type="project" value="UniProtKB-EC"/>
</dbReference>
<comment type="caution">
    <text evidence="12">The sequence shown here is derived from an EMBL/GenBank/DDBJ whole genome shotgun (WGS) entry which is preliminary data.</text>
</comment>
<feature type="modified residue" description="N6-(pyridoxal phosphate)lysine" evidence="9">
    <location>
        <position position="119"/>
    </location>
</feature>
<evidence type="ECO:0000256" key="6">
    <source>
        <dbReference type="ARBA" id="ARBA00022697"/>
    </source>
</evidence>
<comment type="cofactor">
    <cofactor evidence="1 9">
        <name>pyridoxal 5'-phosphate</name>
        <dbReference type="ChEBI" id="CHEBI:597326"/>
    </cofactor>
</comment>
<dbReference type="Pfam" id="PF14821">
    <property type="entry name" value="Thr_synth_N"/>
    <property type="match status" value="1"/>
</dbReference>
<keyword evidence="13" id="KW-1185">Reference proteome</keyword>
<dbReference type="Proteomes" id="UP001365542">
    <property type="component" value="Unassembled WGS sequence"/>
</dbReference>
<dbReference type="NCBIfam" id="TIGR00260">
    <property type="entry name" value="thrC"/>
    <property type="match status" value="1"/>
</dbReference>
<dbReference type="InterPro" id="IPR001926">
    <property type="entry name" value="TrpB-like_PALP"/>
</dbReference>
<keyword evidence="8" id="KW-0456">Lyase</keyword>
<evidence type="ECO:0000256" key="5">
    <source>
        <dbReference type="ARBA" id="ARBA00022605"/>
    </source>
</evidence>
<dbReference type="InterPro" id="IPR029144">
    <property type="entry name" value="Thr_synth_N"/>
</dbReference>
<dbReference type="AlphaFoldDB" id="A0AAV9XGS1"/>
<feature type="domain" description="Tryptophan synthase beta chain-like PALP" evidence="10">
    <location>
        <begin position="94"/>
        <end position="327"/>
    </location>
</feature>
<feature type="domain" description="Threonine synthase N-terminal" evidence="11">
    <location>
        <begin position="7"/>
        <end position="85"/>
    </location>
</feature>
<evidence type="ECO:0000259" key="11">
    <source>
        <dbReference type="Pfam" id="PF14821"/>
    </source>
</evidence>
<evidence type="ECO:0000259" key="10">
    <source>
        <dbReference type="Pfam" id="PF00291"/>
    </source>
</evidence>
<sequence length="532" mass="58709">MVSSQSYLSTRGGSSGFSFEDTVLKGLASDGGLFIPESIPSLPADWQTAWSTASFEELAFNIFSLYISPSEIPPADLRSLISKSYSTFRAPDITPLVTLDGAQRLHLLELFHGPTFAFKDVALQFVGNLFEYFLQRRNAGKEDGEKESLTVVGATSGDTGSAAIYGLRGKENISVFILHPKGKISPIQEAQMTSVLDGNVHNLAVVGTFDNCQDIVKELFADADFNARHKLGAVNSINWARILAQIVYYFHSYFALAKRYPSEHTNPRFVVPTGNFGDVLAGYFAKRMGLPMEKLVVATNENDILNRFWNSGTYEIHAVSGKDAEGGIVADGVKAHEFGVKETLSPAMDILVSSNFERLLWYLAFEKETKGEGVEERQKEAGERVKAMMADLKGKRGFSVTKAMLNLARMDFDSERVSDEQTVETIKKIYTGSETKYVLDPHSSVGVTAALRNLDAEYSNHQICLSTAHPAKFSHAVDLALNGIEGYNFEDVLPDQFKGLAVAEKRVEYVEKAEKELVKEVIERLLEGEKSS</sequence>
<dbReference type="InterPro" id="IPR037158">
    <property type="entry name" value="Thr_synth_N_sf"/>
</dbReference>
<reference evidence="12 13" key="1">
    <citation type="submission" date="2019-10" db="EMBL/GenBank/DDBJ databases">
        <authorList>
            <person name="Palmer J.M."/>
        </authorList>
    </citation>
    <scope>NUCLEOTIDE SEQUENCE [LARGE SCALE GENOMIC DNA]</scope>
    <source>
        <strain evidence="12 13">TWF694</strain>
    </source>
</reference>
<dbReference type="FunFam" id="3.40.50.1100:FF:000024">
    <property type="entry name" value="Probable threonine synthase"/>
    <property type="match status" value="1"/>
</dbReference>
<dbReference type="FunFam" id="3.90.1380.10:FF:000003">
    <property type="entry name" value="THR4p Threonine synthase"/>
    <property type="match status" value="1"/>
</dbReference>
<dbReference type="PANTHER" id="PTHR42690">
    <property type="entry name" value="THREONINE SYNTHASE FAMILY MEMBER"/>
    <property type="match status" value="1"/>
</dbReference>
<dbReference type="SUPFAM" id="SSF53686">
    <property type="entry name" value="Tryptophan synthase beta subunit-like PLP-dependent enzymes"/>
    <property type="match status" value="1"/>
</dbReference>